<dbReference type="EMBL" id="SDOV01000001">
    <property type="protein sequence ID" value="KAH7644816.1"/>
    <property type="molecule type" value="Genomic_DNA"/>
</dbReference>
<dbReference type="SUPFAM" id="SSF57667">
    <property type="entry name" value="beta-beta-alpha zinc fingers"/>
    <property type="match status" value="1"/>
</dbReference>
<evidence type="ECO:0000256" key="3">
    <source>
        <dbReference type="ARBA" id="ARBA00022737"/>
    </source>
</evidence>
<comment type="subcellular location">
    <subcellularLocation>
        <location evidence="1">Nucleus</location>
    </subcellularLocation>
</comment>
<dbReference type="InterPro" id="IPR050527">
    <property type="entry name" value="Snail/Krueppel_Znf"/>
</dbReference>
<dbReference type="Gene3D" id="2.170.270.10">
    <property type="entry name" value="SET domain"/>
    <property type="match status" value="1"/>
</dbReference>
<comment type="similarity">
    <text evidence="7">Belongs to the snail C2H2-type zinc-finger protein family.</text>
</comment>
<feature type="domain" description="C2H2-type" evidence="9">
    <location>
        <begin position="168"/>
        <end position="198"/>
    </location>
</feature>
<gene>
    <name evidence="10" type="ORF">HUG17_0354</name>
</gene>
<dbReference type="GO" id="GO:0005634">
    <property type="term" value="C:nucleus"/>
    <property type="evidence" value="ECO:0007669"/>
    <property type="project" value="UniProtKB-SubCell"/>
</dbReference>
<keyword evidence="6" id="KW-0539">Nucleus</keyword>
<keyword evidence="4 8" id="KW-0863">Zinc-finger</keyword>
<dbReference type="Gene3D" id="3.30.160.60">
    <property type="entry name" value="Classic Zinc Finger"/>
    <property type="match status" value="2"/>
</dbReference>
<dbReference type="PANTHER" id="PTHR24388:SF54">
    <property type="entry name" value="PROTEIN ESCARGOT"/>
    <property type="match status" value="1"/>
</dbReference>
<dbReference type="SMART" id="SM00355">
    <property type="entry name" value="ZnF_C2H2"/>
    <property type="match status" value="3"/>
</dbReference>
<dbReference type="PROSITE" id="PS00028">
    <property type="entry name" value="ZINC_FINGER_C2H2_1"/>
    <property type="match status" value="2"/>
</dbReference>
<dbReference type="PROSITE" id="PS50157">
    <property type="entry name" value="ZINC_FINGER_C2H2_2"/>
    <property type="match status" value="3"/>
</dbReference>
<dbReference type="GO" id="GO:0000978">
    <property type="term" value="F:RNA polymerase II cis-regulatory region sequence-specific DNA binding"/>
    <property type="evidence" value="ECO:0007669"/>
    <property type="project" value="TreeGrafter"/>
</dbReference>
<keyword evidence="5" id="KW-0862">Zinc</keyword>
<dbReference type="GO" id="GO:0000981">
    <property type="term" value="F:DNA-binding transcription factor activity, RNA polymerase II-specific"/>
    <property type="evidence" value="ECO:0007669"/>
    <property type="project" value="TreeGrafter"/>
</dbReference>
<dbReference type="Proteomes" id="UP000828236">
    <property type="component" value="Unassembled WGS sequence"/>
</dbReference>
<evidence type="ECO:0000259" key="9">
    <source>
        <dbReference type="PROSITE" id="PS50157"/>
    </source>
</evidence>
<dbReference type="Pfam" id="PF00096">
    <property type="entry name" value="zf-C2H2"/>
    <property type="match status" value="3"/>
</dbReference>
<dbReference type="AlphaFoldDB" id="A0A9D4P4U8"/>
<keyword evidence="3" id="KW-0677">Repeat</keyword>
<comment type="caution">
    <text evidence="10">The sequence shown here is derived from an EMBL/GenBank/DDBJ whole genome shotgun (WGS) entry which is preliminary data.</text>
</comment>
<evidence type="ECO:0000256" key="2">
    <source>
        <dbReference type="ARBA" id="ARBA00022723"/>
    </source>
</evidence>
<feature type="domain" description="C2H2-type" evidence="9">
    <location>
        <begin position="241"/>
        <end position="268"/>
    </location>
</feature>
<evidence type="ECO:0000313" key="10">
    <source>
        <dbReference type="EMBL" id="KAH7644816.1"/>
    </source>
</evidence>
<dbReference type="FunFam" id="3.30.160.60:FF:000616">
    <property type="entry name" value="PR domain zinc finger protein 13"/>
    <property type="match status" value="1"/>
</dbReference>
<feature type="domain" description="C2H2-type" evidence="9">
    <location>
        <begin position="269"/>
        <end position="296"/>
    </location>
</feature>
<keyword evidence="2" id="KW-0479">Metal-binding</keyword>
<sequence>MMDVSNIDHRHSNDNMVNVIAGSWIAPNCRSAIFHLHISRLLTILETPVSNTCHDVKISATNGNLSPLIISDLNNNEIENDNATDWLNHVKLASNCFEQNLIAFPATTYSSCSTSHHHHQYQLPVFFIVVKSIEPGEQLRFWPWIGLSMQLGIPAFLSPNNIINDHCYICHQCGRSYSQPNPLKIHLMLTCPSVKEKPTFENNNNNNVNYNRKISPTTFQQTMNKWMERKHLKLDNSKRLHTCSYCGKVYTRKYGLKIHIRTHTGVKPLSCRYCGRSFSDPSNLNKHMRLHTQHSTLQQQQQQQQQSAKNRDQLSQIIRHHHHIHHRI</sequence>
<name>A0A9D4P4U8_DERFA</name>
<reference evidence="10" key="1">
    <citation type="submission" date="2020-06" db="EMBL/GenBank/DDBJ databases">
        <authorList>
            <person name="Ji K."/>
            <person name="Li J."/>
        </authorList>
    </citation>
    <scope>NUCLEOTIDE SEQUENCE</scope>
    <source>
        <strain evidence="10">JKM2019</strain>
        <tissue evidence="10">Whole body</tissue>
    </source>
</reference>
<evidence type="ECO:0000256" key="5">
    <source>
        <dbReference type="ARBA" id="ARBA00022833"/>
    </source>
</evidence>
<dbReference type="InterPro" id="IPR036236">
    <property type="entry name" value="Znf_C2H2_sf"/>
</dbReference>
<evidence type="ECO:0000256" key="7">
    <source>
        <dbReference type="ARBA" id="ARBA00037948"/>
    </source>
</evidence>
<dbReference type="InterPro" id="IPR046341">
    <property type="entry name" value="SET_dom_sf"/>
</dbReference>
<evidence type="ECO:0000256" key="8">
    <source>
        <dbReference type="PROSITE-ProRule" id="PRU00042"/>
    </source>
</evidence>
<dbReference type="FunFam" id="3.30.160.60:FF:000110">
    <property type="entry name" value="Zinc finger protein-like"/>
    <property type="match status" value="1"/>
</dbReference>
<organism evidence="10">
    <name type="scientific">Dermatophagoides farinae</name>
    <name type="common">American house dust mite</name>
    <dbReference type="NCBI Taxonomy" id="6954"/>
    <lineage>
        <taxon>Eukaryota</taxon>
        <taxon>Metazoa</taxon>
        <taxon>Ecdysozoa</taxon>
        <taxon>Arthropoda</taxon>
        <taxon>Chelicerata</taxon>
        <taxon>Arachnida</taxon>
        <taxon>Acari</taxon>
        <taxon>Acariformes</taxon>
        <taxon>Sarcoptiformes</taxon>
        <taxon>Astigmata</taxon>
        <taxon>Psoroptidia</taxon>
        <taxon>Analgoidea</taxon>
        <taxon>Pyroglyphidae</taxon>
        <taxon>Dermatophagoidinae</taxon>
        <taxon>Dermatophagoides</taxon>
    </lineage>
</organism>
<reference evidence="10" key="2">
    <citation type="journal article" date="2021" name="World Allergy Organ. J.">
        <title>Chromosome-level assembly of Dermatophagoides farinae genome and transcriptome reveals two novel allergens Der f 37 and Der f 39.</title>
        <authorList>
            <person name="Chen J."/>
            <person name="Cai Z."/>
            <person name="Fan D."/>
            <person name="Hu J."/>
            <person name="Hou Y."/>
            <person name="He Y."/>
            <person name="Zhang Z."/>
            <person name="Zhao Z."/>
            <person name="Gao P."/>
            <person name="Hu W."/>
            <person name="Sun J."/>
            <person name="Li J."/>
            <person name="Ji K."/>
        </authorList>
    </citation>
    <scope>NUCLEOTIDE SEQUENCE</scope>
    <source>
        <strain evidence="10">JKM2019</strain>
    </source>
</reference>
<evidence type="ECO:0000256" key="6">
    <source>
        <dbReference type="ARBA" id="ARBA00023242"/>
    </source>
</evidence>
<dbReference type="InterPro" id="IPR013087">
    <property type="entry name" value="Znf_C2H2_type"/>
</dbReference>
<dbReference type="GO" id="GO:0008270">
    <property type="term" value="F:zinc ion binding"/>
    <property type="evidence" value="ECO:0007669"/>
    <property type="project" value="UniProtKB-KW"/>
</dbReference>
<dbReference type="PANTHER" id="PTHR24388">
    <property type="entry name" value="ZINC FINGER PROTEIN"/>
    <property type="match status" value="1"/>
</dbReference>
<accession>A0A9D4P4U8</accession>
<proteinExistence type="inferred from homology"/>
<evidence type="ECO:0000256" key="1">
    <source>
        <dbReference type="ARBA" id="ARBA00004123"/>
    </source>
</evidence>
<protein>
    <submittedName>
        <fullName evidence="10">Pr domain zinc finger protein 13</fullName>
    </submittedName>
</protein>
<evidence type="ECO:0000256" key="4">
    <source>
        <dbReference type="ARBA" id="ARBA00022771"/>
    </source>
</evidence>